<protein>
    <recommendedName>
        <fullName evidence="1">DUF4097 domain-containing protein</fullName>
    </recommendedName>
</protein>
<name>A0A8J4EHM4_9ACTN</name>
<dbReference type="InterPro" id="IPR025164">
    <property type="entry name" value="Toastrack_DUF4097"/>
</dbReference>
<dbReference type="EMBL" id="BOPH01000145">
    <property type="protein sequence ID" value="GIJ74878.1"/>
    <property type="molecule type" value="Genomic_DNA"/>
</dbReference>
<feature type="domain" description="DUF4097" evidence="1">
    <location>
        <begin position="12"/>
        <end position="270"/>
    </location>
</feature>
<comment type="caution">
    <text evidence="2">The sequence shown here is derived from an EMBL/GenBank/DDBJ whole genome shotgun (WGS) entry which is preliminary data.</text>
</comment>
<accession>A0A8J4EHM4</accession>
<proteinExistence type="predicted"/>
<keyword evidence="3" id="KW-1185">Reference proteome</keyword>
<dbReference type="AlphaFoldDB" id="A0A8J4EHM4"/>
<evidence type="ECO:0000259" key="1">
    <source>
        <dbReference type="Pfam" id="PF13349"/>
    </source>
</evidence>
<dbReference type="Proteomes" id="UP000635606">
    <property type="component" value="Unassembled WGS sequence"/>
</dbReference>
<organism evidence="2 3">
    <name type="scientific">Virgisporangium ochraceum</name>
    <dbReference type="NCBI Taxonomy" id="65505"/>
    <lineage>
        <taxon>Bacteria</taxon>
        <taxon>Bacillati</taxon>
        <taxon>Actinomycetota</taxon>
        <taxon>Actinomycetes</taxon>
        <taxon>Micromonosporales</taxon>
        <taxon>Micromonosporaceae</taxon>
        <taxon>Virgisporangium</taxon>
    </lineage>
</organism>
<reference evidence="2" key="1">
    <citation type="submission" date="2021-01" db="EMBL/GenBank/DDBJ databases">
        <title>Whole genome shotgun sequence of Virgisporangium ochraceum NBRC 16418.</title>
        <authorList>
            <person name="Komaki H."/>
            <person name="Tamura T."/>
        </authorList>
    </citation>
    <scope>NUCLEOTIDE SEQUENCE</scope>
    <source>
        <strain evidence="2">NBRC 16418</strain>
    </source>
</reference>
<dbReference type="Pfam" id="PF13349">
    <property type="entry name" value="DUF4097"/>
    <property type="match status" value="1"/>
</dbReference>
<gene>
    <name evidence="2" type="ORF">Voc01_097950</name>
</gene>
<dbReference type="RefSeq" id="WP_203934663.1">
    <property type="nucleotide sequence ID" value="NZ_BOPH01000145.1"/>
</dbReference>
<evidence type="ECO:0000313" key="3">
    <source>
        <dbReference type="Proteomes" id="UP000635606"/>
    </source>
</evidence>
<sequence length="277" mass="28814">MPVFTTPDPISLRIDLSVGDVRIAASDRTDTVVEVRPSNASDDSDVRAAQRTRVEFVDGTLSVRGPRTLDLSRRTHSVAVLVELPTGSTVRGEMAAGDVGSTGVLGEYRFTTSAGHFHLGRTGRLRLDTTGHVTVERVVGDAEVATGSGRVRISEIDGAAVVENANGPTDLGTVTGALRVRSSNGDISVGRAEAAVDAKTSNGTIRIGEVARDAVTVRTSAGDLEIGVAAGSAARFTLKTGHGRVQNAIEPAPGHTLDIRAHTGFGDITVRRSSEGN</sequence>
<evidence type="ECO:0000313" key="2">
    <source>
        <dbReference type="EMBL" id="GIJ74878.1"/>
    </source>
</evidence>